<reference evidence="2 5" key="4">
    <citation type="journal article" date="2024" name="Microbiol. Resour. Announc.">
        <title>Genome annotations for the ascomycete fungi Trichoderma harzianum, Trichoderma aggressivum, and Purpureocillium lilacinum.</title>
        <authorList>
            <person name="Beijen E.P.W."/>
            <person name="Ohm R.A."/>
        </authorList>
    </citation>
    <scope>NUCLEOTIDE SEQUENCE [LARGE SCALE GENOMIC DNA]</scope>
    <source>
        <strain evidence="2 5">CBS 150709</strain>
    </source>
</reference>
<accession>A0A2U3DY68</accession>
<dbReference type="EMBL" id="LCWV01000020">
    <property type="protein sequence ID" value="PWI67210.1"/>
    <property type="molecule type" value="Genomic_DNA"/>
</dbReference>
<organism evidence="3 4">
    <name type="scientific">Purpureocillium lilacinum</name>
    <name type="common">Paecilomyces lilacinus</name>
    <dbReference type="NCBI Taxonomy" id="33203"/>
    <lineage>
        <taxon>Eukaryota</taxon>
        <taxon>Fungi</taxon>
        <taxon>Dikarya</taxon>
        <taxon>Ascomycota</taxon>
        <taxon>Pezizomycotina</taxon>
        <taxon>Sordariomycetes</taxon>
        <taxon>Hypocreomycetidae</taxon>
        <taxon>Hypocreales</taxon>
        <taxon>Ophiocordycipitaceae</taxon>
        <taxon>Purpureocillium</taxon>
    </lineage>
</organism>
<gene>
    <name evidence="3" type="ORF">PCL_04372</name>
    <name evidence="2" type="ORF">Purlil1_5337</name>
</gene>
<protein>
    <submittedName>
        <fullName evidence="3">Uncharacterized protein</fullName>
    </submittedName>
</protein>
<keyword evidence="5" id="KW-1185">Reference proteome</keyword>
<name>A0A2U3DY68_PURLI</name>
<dbReference type="Proteomes" id="UP000245956">
    <property type="component" value="Unassembled WGS sequence"/>
</dbReference>
<reference evidence="3 4" key="2">
    <citation type="journal article" date="2016" name="Front. Microbiol.">
        <title>Genome and transcriptome sequences reveal the specific parasitism of the nematophagous Purpureocillium lilacinum 36-1.</title>
        <authorList>
            <person name="Xie J."/>
            <person name="Li S."/>
            <person name="Mo C."/>
            <person name="Xiao X."/>
            <person name="Peng D."/>
            <person name="Wang G."/>
            <person name="Xiao Y."/>
        </authorList>
    </citation>
    <scope>NUCLEOTIDE SEQUENCE [LARGE SCALE GENOMIC DNA]</scope>
    <source>
        <strain evidence="3 4">36-1</strain>
    </source>
</reference>
<evidence type="ECO:0000256" key="1">
    <source>
        <dbReference type="SAM" id="MobiDB-lite"/>
    </source>
</evidence>
<evidence type="ECO:0000313" key="2">
    <source>
        <dbReference type="EMBL" id="KAK4090166.1"/>
    </source>
</evidence>
<comment type="caution">
    <text evidence="3">The sequence shown here is derived from an EMBL/GenBank/DDBJ whole genome shotgun (WGS) entry which is preliminary data.</text>
</comment>
<reference evidence="3" key="1">
    <citation type="submission" date="2015-05" db="EMBL/GenBank/DDBJ databases">
        <authorList>
            <person name="Wang D.B."/>
            <person name="Wang M."/>
        </authorList>
    </citation>
    <scope>NUCLEOTIDE SEQUENCE</scope>
    <source>
        <strain evidence="3">36-1</strain>
    </source>
</reference>
<evidence type="ECO:0000313" key="4">
    <source>
        <dbReference type="Proteomes" id="UP000245956"/>
    </source>
</evidence>
<evidence type="ECO:0000313" key="3">
    <source>
        <dbReference type="EMBL" id="PWI67210.1"/>
    </source>
</evidence>
<reference evidence="2" key="3">
    <citation type="submission" date="2023-11" db="EMBL/GenBank/DDBJ databases">
        <authorList>
            <person name="Beijen E."/>
            <person name="Ohm R.A."/>
        </authorList>
    </citation>
    <scope>NUCLEOTIDE SEQUENCE</scope>
    <source>
        <strain evidence="2">CBS 150709</strain>
    </source>
</reference>
<sequence>MRKCIMSLPLATTGRLTAGAVACRWIIGRSLGCSSALRLRNISPGLSASVVRSILLFPVFPLHRFPQEQAPTVSSGIACATSAYGIAVVAVCSRVGRFPRPIRANGRSPMRRPLRPPQTLRHNGDDNGLQPHAVLSPPAASHSSSAARFSIHRPPGPLAADLTLDCDATLSPH</sequence>
<dbReference type="AlphaFoldDB" id="A0A2U3DY68"/>
<evidence type="ECO:0000313" key="5">
    <source>
        <dbReference type="Proteomes" id="UP001287286"/>
    </source>
</evidence>
<feature type="region of interest" description="Disordered" evidence="1">
    <location>
        <begin position="102"/>
        <end position="152"/>
    </location>
</feature>
<proteinExistence type="predicted"/>
<feature type="compositionally biased region" description="Low complexity" evidence="1">
    <location>
        <begin position="131"/>
        <end position="147"/>
    </location>
</feature>
<dbReference type="Proteomes" id="UP001287286">
    <property type="component" value="Unassembled WGS sequence"/>
</dbReference>
<dbReference type="EMBL" id="JAWRVI010000016">
    <property type="protein sequence ID" value="KAK4090166.1"/>
    <property type="molecule type" value="Genomic_DNA"/>
</dbReference>